<dbReference type="AlphaFoldDB" id="A0A382WFH2"/>
<feature type="non-terminal residue" evidence="2">
    <location>
        <position position="247"/>
    </location>
</feature>
<sequence length="247" mass="29575">MLDISIWKFVFLGTVLLLLVFFLFAGYGVIKLKYLNSKWLRELKTSRANSDDPAYKNALIAVIYNCQTLNSKWFLEESDLDILENTYQLLKKIAHSYHPDSRQPLEEAKIRCILNAFIELKDHLLEITTWKGIHTATQFRIRHIKTISRAWELKNSCKVSKTFIFFEKYKLSPFFKWPFYILRYLDLIFWSTKMFFYITQEIVFKVFLIRWYLLTGKLAIQVYSDREKDLDIKPEAILDDLNLMSEY</sequence>
<evidence type="ECO:0000256" key="1">
    <source>
        <dbReference type="SAM" id="Phobius"/>
    </source>
</evidence>
<gene>
    <name evidence="2" type="ORF">METZ01_LOCUS410263</name>
</gene>
<evidence type="ECO:0000313" key="2">
    <source>
        <dbReference type="EMBL" id="SVD57409.1"/>
    </source>
</evidence>
<organism evidence="2">
    <name type="scientific">marine metagenome</name>
    <dbReference type="NCBI Taxonomy" id="408172"/>
    <lineage>
        <taxon>unclassified sequences</taxon>
        <taxon>metagenomes</taxon>
        <taxon>ecological metagenomes</taxon>
    </lineage>
</organism>
<accession>A0A382WFH2</accession>
<keyword evidence="1" id="KW-0472">Membrane</keyword>
<protein>
    <submittedName>
        <fullName evidence="2">Uncharacterized protein</fullName>
    </submittedName>
</protein>
<keyword evidence="1" id="KW-0812">Transmembrane</keyword>
<proteinExistence type="predicted"/>
<reference evidence="2" key="1">
    <citation type="submission" date="2018-05" db="EMBL/GenBank/DDBJ databases">
        <authorList>
            <person name="Lanie J.A."/>
            <person name="Ng W.-L."/>
            <person name="Kazmierczak K.M."/>
            <person name="Andrzejewski T.M."/>
            <person name="Davidsen T.M."/>
            <person name="Wayne K.J."/>
            <person name="Tettelin H."/>
            <person name="Glass J.I."/>
            <person name="Rusch D."/>
            <person name="Podicherti R."/>
            <person name="Tsui H.-C.T."/>
            <person name="Winkler M.E."/>
        </authorList>
    </citation>
    <scope>NUCLEOTIDE SEQUENCE</scope>
</reference>
<feature type="transmembrane region" description="Helical" evidence="1">
    <location>
        <begin position="6"/>
        <end position="30"/>
    </location>
</feature>
<dbReference type="EMBL" id="UINC01159364">
    <property type="protein sequence ID" value="SVD57409.1"/>
    <property type="molecule type" value="Genomic_DNA"/>
</dbReference>
<keyword evidence="1" id="KW-1133">Transmembrane helix</keyword>
<name>A0A382WFH2_9ZZZZ</name>